<dbReference type="EMBL" id="KV921557">
    <property type="protein sequence ID" value="ORE13209.1"/>
    <property type="molecule type" value="Genomic_DNA"/>
</dbReference>
<feature type="region of interest" description="Disordered" evidence="1">
    <location>
        <begin position="110"/>
        <end position="140"/>
    </location>
</feature>
<proteinExistence type="predicted"/>
<dbReference type="AlphaFoldDB" id="A0A1X0RMF0"/>
<feature type="compositionally biased region" description="Basic and acidic residues" evidence="1">
    <location>
        <begin position="115"/>
        <end position="133"/>
    </location>
</feature>
<reference evidence="2 3" key="1">
    <citation type="journal article" date="2016" name="Proc. Natl. Acad. Sci. U.S.A.">
        <title>Lipid metabolic changes in an early divergent fungus govern the establishment of a mutualistic symbiosis with endobacteria.</title>
        <authorList>
            <person name="Lastovetsky O.A."/>
            <person name="Gaspar M.L."/>
            <person name="Mondo S.J."/>
            <person name="LaButti K.M."/>
            <person name="Sandor L."/>
            <person name="Grigoriev I.V."/>
            <person name="Henry S.A."/>
            <person name="Pawlowska T.E."/>
        </authorList>
    </citation>
    <scope>NUCLEOTIDE SEQUENCE [LARGE SCALE GENOMIC DNA]</scope>
    <source>
        <strain evidence="2 3">ATCC 11559</strain>
    </source>
</reference>
<evidence type="ECO:0000256" key="1">
    <source>
        <dbReference type="SAM" id="MobiDB-lite"/>
    </source>
</evidence>
<accession>A0A1X0RMF0</accession>
<organism evidence="2 3">
    <name type="scientific">Rhizopus microsporus</name>
    <dbReference type="NCBI Taxonomy" id="58291"/>
    <lineage>
        <taxon>Eukaryota</taxon>
        <taxon>Fungi</taxon>
        <taxon>Fungi incertae sedis</taxon>
        <taxon>Mucoromycota</taxon>
        <taxon>Mucoromycotina</taxon>
        <taxon>Mucoromycetes</taxon>
        <taxon>Mucorales</taxon>
        <taxon>Mucorineae</taxon>
        <taxon>Rhizopodaceae</taxon>
        <taxon>Rhizopus</taxon>
    </lineage>
</organism>
<dbReference type="Proteomes" id="UP000242381">
    <property type="component" value="Unassembled WGS sequence"/>
</dbReference>
<sequence>MLKLKQCKEIATTRTGYTITLLRVPRNTQQQQSTSLLEQLAHASNVAATKKPASTLVSSPLVSTPLTSFPLKSKFQLQLKPPQKRPSSSDLVEFRSQLKKFEIPVQDDYVPLDSSDLRDPDYADWDEANRTSESRGLCRI</sequence>
<evidence type="ECO:0000313" key="2">
    <source>
        <dbReference type="EMBL" id="ORE13209.1"/>
    </source>
</evidence>
<protein>
    <submittedName>
        <fullName evidence="2">Uncharacterized protein</fullName>
    </submittedName>
</protein>
<gene>
    <name evidence="2" type="ORF">BCV71DRAFT_239472</name>
</gene>
<evidence type="ECO:0000313" key="3">
    <source>
        <dbReference type="Proteomes" id="UP000242381"/>
    </source>
</evidence>
<name>A0A1X0RMF0_RHIZD</name>